<feature type="region of interest" description="Disordered" evidence="1">
    <location>
        <begin position="1"/>
        <end position="20"/>
    </location>
</feature>
<gene>
    <name evidence="3" type="ORF">UFOPK3402_01794</name>
</gene>
<accession>A0A6J7EVV7</accession>
<keyword evidence="2" id="KW-0812">Transmembrane</keyword>
<evidence type="ECO:0000256" key="1">
    <source>
        <dbReference type="SAM" id="MobiDB-lite"/>
    </source>
</evidence>
<organism evidence="3">
    <name type="scientific">freshwater metagenome</name>
    <dbReference type="NCBI Taxonomy" id="449393"/>
    <lineage>
        <taxon>unclassified sequences</taxon>
        <taxon>metagenomes</taxon>
        <taxon>ecological metagenomes</taxon>
    </lineage>
</organism>
<reference evidence="3" key="1">
    <citation type="submission" date="2020-05" db="EMBL/GenBank/DDBJ databases">
        <authorList>
            <person name="Chiriac C."/>
            <person name="Salcher M."/>
            <person name="Ghai R."/>
            <person name="Kavagutti S V."/>
        </authorList>
    </citation>
    <scope>NUCLEOTIDE SEQUENCE</scope>
</reference>
<feature type="transmembrane region" description="Helical" evidence="2">
    <location>
        <begin position="24"/>
        <end position="43"/>
    </location>
</feature>
<dbReference type="InterPro" id="IPR016410">
    <property type="entry name" value="Phage_imm"/>
</dbReference>
<proteinExistence type="predicted"/>
<dbReference type="Pfam" id="PF14373">
    <property type="entry name" value="Imm_superinfect"/>
    <property type="match status" value="1"/>
</dbReference>
<name>A0A6J7EVV7_9ZZZZ</name>
<dbReference type="AlphaFoldDB" id="A0A6J7EVV7"/>
<dbReference type="EMBL" id="CAFBLS010000280">
    <property type="protein sequence ID" value="CAB4885678.1"/>
    <property type="molecule type" value="Genomic_DNA"/>
</dbReference>
<sequence>MDQDNIGVSRRGDHDEAVGDAPDWGVFCLNLLLGWALIGWIVAHSCQ</sequence>
<evidence type="ECO:0000313" key="3">
    <source>
        <dbReference type="EMBL" id="CAB4885678.1"/>
    </source>
</evidence>
<keyword evidence="2" id="KW-0472">Membrane</keyword>
<protein>
    <submittedName>
        <fullName evidence="3">Unannotated protein</fullName>
    </submittedName>
</protein>
<evidence type="ECO:0000256" key="2">
    <source>
        <dbReference type="SAM" id="Phobius"/>
    </source>
</evidence>
<keyword evidence="2" id="KW-1133">Transmembrane helix</keyword>